<dbReference type="Proteomes" id="UP000215145">
    <property type="component" value="Unassembled WGS sequence"/>
</dbReference>
<keyword evidence="6" id="KW-0966">Cell projection</keyword>
<dbReference type="GO" id="GO:0009425">
    <property type="term" value="C:bacterial-type flagellum basal body"/>
    <property type="evidence" value="ECO:0007669"/>
    <property type="project" value="UniProtKB-SubCell"/>
</dbReference>
<evidence type="ECO:0000256" key="4">
    <source>
        <dbReference type="HAMAP-Rule" id="MF_00724"/>
    </source>
</evidence>
<sequence>MIQPISLAQVQQPNPIIQTAKTAQATPSELTDSFASMLKNALDSASAQEQNVHKVNNQFLVGQADISQVMVVSQQAQLTLQLVTQVRNKAVEAYQEIMRMQI</sequence>
<dbReference type="Pfam" id="PF02049">
    <property type="entry name" value="FliE"/>
    <property type="match status" value="1"/>
</dbReference>
<reference evidence="6 7" key="1">
    <citation type="submission" date="2017-07" db="EMBL/GenBank/DDBJ databases">
        <title>Paenibacillus herberti R33 genome sequencing and assembly.</title>
        <authorList>
            <person name="Su W."/>
        </authorList>
    </citation>
    <scope>NUCLEOTIDE SEQUENCE [LARGE SCALE GENOMIC DNA]</scope>
    <source>
        <strain evidence="6 7">R33</strain>
    </source>
</reference>
<evidence type="ECO:0000313" key="6">
    <source>
        <dbReference type="EMBL" id="OXM15981.1"/>
    </source>
</evidence>
<dbReference type="NCBIfam" id="TIGR00205">
    <property type="entry name" value="fliE"/>
    <property type="match status" value="1"/>
</dbReference>
<dbReference type="GO" id="GO:0071973">
    <property type="term" value="P:bacterial-type flagellum-dependent cell motility"/>
    <property type="evidence" value="ECO:0007669"/>
    <property type="project" value="InterPro"/>
</dbReference>
<dbReference type="HAMAP" id="MF_00724">
    <property type="entry name" value="FliE"/>
    <property type="match status" value="1"/>
</dbReference>
<comment type="caution">
    <text evidence="6">The sequence shown here is derived from an EMBL/GenBank/DDBJ whole genome shotgun (WGS) entry which is preliminary data.</text>
</comment>
<comment type="subcellular location">
    <subcellularLocation>
        <location evidence="1 4">Bacterial flagellum basal body</location>
    </subcellularLocation>
</comment>
<dbReference type="GO" id="GO:0003774">
    <property type="term" value="F:cytoskeletal motor activity"/>
    <property type="evidence" value="ECO:0007669"/>
    <property type="project" value="InterPro"/>
</dbReference>
<evidence type="ECO:0000256" key="3">
    <source>
        <dbReference type="ARBA" id="ARBA00023143"/>
    </source>
</evidence>
<dbReference type="PANTHER" id="PTHR34653">
    <property type="match status" value="1"/>
</dbReference>
<dbReference type="RefSeq" id="WP_089523067.1">
    <property type="nucleotide sequence ID" value="NZ_NMUQ01000001.1"/>
</dbReference>
<dbReference type="GO" id="GO:0005198">
    <property type="term" value="F:structural molecule activity"/>
    <property type="evidence" value="ECO:0007669"/>
    <property type="project" value="UniProtKB-UniRule"/>
</dbReference>
<evidence type="ECO:0000313" key="7">
    <source>
        <dbReference type="Proteomes" id="UP000215145"/>
    </source>
</evidence>
<comment type="similarity">
    <text evidence="2 4">Belongs to the FliE family.</text>
</comment>
<dbReference type="EMBL" id="NMUQ01000001">
    <property type="protein sequence ID" value="OXM15981.1"/>
    <property type="molecule type" value="Genomic_DNA"/>
</dbReference>
<evidence type="ECO:0000256" key="5">
    <source>
        <dbReference type="NCBIfam" id="TIGR00205"/>
    </source>
</evidence>
<dbReference type="PANTHER" id="PTHR34653:SF1">
    <property type="entry name" value="FLAGELLAR HOOK-BASAL BODY COMPLEX PROTEIN FLIE"/>
    <property type="match status" value="1"/>
</dbReference>
<keyword evidence="6" id="KW-0282">Flagellum</keyword>
<evidence type="ECO:0000256" key="2">
    <source>
        <dbReference type="ARBA" id="ARBA00009272"/>
    </source>
</evidence>
<dbReference type="PRINTS" id="PR01006">
    <property type="entry name" value="FLGHOOKFLIE"/>
</dbReference>
<gene>
    <name evidence="4" type="primary">fliE</name>
    <name evidence="6" type="ORF">CGZ75_04560</name>
</gene>
<proteinExistence type="inferred from homology"/>
<dbReference type="AlphaFoldDB" id="A0A229P1Q0"/>
<evidence type="ECO:0000256" key="1">
    <source>
        <dbReference type="ARBA" id="ARBA00004117"/>
    </source>
</evidence>
<dbReference type="InterPro" id="IPR001624">
    <property type="entry name" value="FliE"/>
</dbReference>
<keyword evidence="6" id="KW-0969">Cilium</keyword>
<protein>
    <recommendedName>
        <fullName evidence="4 5">Flagellar hook-basal body complex protein FliE</fullName>
    </recommendedName>
</protein>
<name>A0A229P1Q0_9BACL</name>
<dbReference type="OrthoDB" id="9812413at2"/>
<organism evidence="6 7">
    <name type="scientific">Paenibacillus herberti</name>
    <dbReference type="NCBI Taxonomy" id="1619309"/>
    <lineage>
        <taxon>Bacteria</taxon>
        <taxon>Bacillati</taxon>
        <taxon>Bacillota</taxon>
        <taxon>Bacilli</taxon>
        <taxon>Bacillales</taxon>
        <taxon>Paenibacillaceae</taxon>
        <taxon>Paenibacillus</taxon>
    </lineage>
</organism>
<accession>A0A229P1Q0</accession>
<keyword evidence="3 4" id="KW-0975">Bacterial flagellum</keyword>
<keyword evidence="7" id="KW-1185">Reference proteome</keyword>